<evidence type="ECO:0000259" key="4">
    <source>
        <dbReference type="PROSITE" id="PS51077"/>
    </source>
</evidence>
<dbReference type="Pfam" id="PF09339">
    <property type="entry name" value="HTH_IclR"/>
    <property type="match status" value="1"/>
</dbReference>
<sequence length="247" mass="26568">MSQTVQRAISIVEFIAERARSLNEVAAHLGMHKSSALRLLQTLEANGFARRTEDGRYVLGTRLISLAQQSLDALDTRQAAAPHLRRLHHACGHTIHLAELVGSEIVYADKVEAEDAVRIYSRIGRPASLHASAVGKVIMAFLDPQRADRLLSAAALTPHTGTTFTTRAALNDELTRIRTRGWAVDDGEFEGFVNCVAAPIRDTTGAVCGAVSITSLKVIAPLSELTALVPALLRTADDISRELGCTG</sequence>
<dbReference type="AlphaFoldDB" id="A0A345SSW9"/>
<dbReference type="EMBL" id="CP031264">
    <property type="protein sequence ID" value="AXI76824.1"/>
    <property type="molecule type" value="Genomic_DNA"/>
</dbReference>
<dbReference type="KEGG" id="stri:C7M71_004480"/>
<dbReference type="GO" id="GO:0045892">
    <property type="term" value="P:negative regulation of DNA-templated transcription"/>
    <property type="evidence" value="ECO:0007669"/>
    <property type="project" value="TreeGrafter"/>
</dbReference>
<dbReference type="PANTHER" id="PTHR30136:SF24">
    <property type="entry name" value="HTH-TYPE TRANSCRIPTIONAL REPRESSOR ALLR"/>
    <property type="match status" value="1"/>
</dbReference>
<proteinExistence type="predicted"/>
<dbReference type="InterPro" id="IPR029016">
    <property type="entry name" value="GAF-like_dom_sf"/>
</dbReference>
<reference evidence="7" key="1">
    <citation type="submission" date="2018-07" db="EMBL/GenBank/DDBJ databases">
        <title>Streptacidiphilus bronchialis DSM 106435 chromosome.</title>
        <authorList>
            <person name="Batra D."/>
            <person name="Gulvik C.A."/>
        </authorList>
    </citation>
    <scope>NUCLEOTIDE SEQUENCE [LARGE SCALE GENOMIC DNA]</scope>
    <source>
        <strain evidence="7">DSM 106435</strain>
    </source>
</reference>
<evidence type="ECO:0000259" key="5">
    <source>
        <dbReference type="PROSITE" id="PS51078"/>
    </source>
</evidence>
<name>A0A345SSW9_9ACTN</name>
<dbReference type="SUPFAM" id="SSF46785">
    <property type="entry name" value="Winged helix' DNA-binding domain"/>
    <property type="match status" value="1"/>
</dbReference>
<dbReference type="SUPFAM" id="SSF55781">
    <property type="entry name" value="GAF domain-like"/>
    <property type="match status" value="1"/>
</dbReference>
<dbReference type="PROSITE" id="PS51077">
    <property type="entry name" value="HTH_ICLR"/>
    <property type="match status" value="1"/>
</dbReference>
<dbReference type="OrthoDB" id="8479143at2"/>
<dbReference type="InterPro" id="IPR005471">
    <property type="entry name" value="Tscrpt_reg_IclR_N"/>
</dbReference>
<dbReference type="GO" id="GO:0003700">
    <property type="term" value="F:DNA-binding transcription factor activity"/>
    <property type="evidence" value="ECO:0007669"/>
    <property type="project" value="TreeGrafter"/>
</dbReference>
<dbReference type="GO" id="GO:0003677">
    <property type="term" value="F:DNA binding"/>
    <property type="evidence" value="ECO:0007669"/>
    <property type="project" value="UniProtKB-KW"/>
</dbReference>
<evidence type="ECO:0000256" key="1">
    <source>
        <dbReference type="ARBA" id="ARBA00023015"/>
    </source>
</evidence>
<dbReference type="Pfam" id="PF01614">
    <property type="entry name" value="IclR_C"/>
    <property type="match status" value="1"/>
</dbReference>
<dbReference type="SMART" id="SM00346">
    <property type="entry name" value="HTH_ICLR"/>
    <property type="match status" value="1"/>
</dbReference>
<evidence type="ECO:0000256" key="3">
    <source>
        <dbReference type="ARBA" id="ARBA00023163"/>
    </source>
</evidence>
<evidence type="ECO:0000313" key="7">
    <source>
        <dbReference type="Proteomes" id="UP000249340"/>
    </source>
</evidence>
<feature type="domain" description="HTH iclR-type" evidence="4">
    <location>
        <begin position="2"/>
        <end position="61"/>
    </location>
</feature>
<dbReference type="InterPro" id="IPR050707">
    <property type="entry name" value="HTH_MetabolicPath_Reg"/>
</dbReference>
<keyword evidence="1" id="KW-0805">Transcription regulation</keyword>
<dbReference type="InterPro" id="IPR036388">
    <property type="entry name" value="WH-like_DNA-bd_sf"/>
</dbReference>
<dbReference type="Gene3D" id="3.30.450.40">
    <property type="match status" value="1"/>
</dbReference>
<feature type="domain" description="IclR-ED" evidence="5">
    <location>
        <begin position="62"/>
        <end position="245"/>
    </location>
</feature>
<dbReference type="PANTHER" id="PTHR30136">
    <property type="entry name" value="HELIX-TURN-HELIX TRANSCRIPTIONAL REGULATOR, ICLR FAMILY"/>
    <property type="match status" value="1"/>
</dbReference>
<keyword evidence="3" id="KW-0804">Transcription</keyword>
<keyword evidence="7" id="KW-1185">Reference proteome</keyword>
<dbReference type="InterPro" id="IPR036390">
    <property type="entry name" value="WH_DNA-bd_sf"/>
</dbReference>
<protein>
    <submittedName>
        <fullName evidence="6">IclR family transcriptional regulator</fullName>
    </submittedName>
</protein>
<dbReference type="Proteomes" id="UP000249340">
    <property type="component" value="Chromosome"/>
</dbReference>
<dbReference type="PROSITE" id="PS51078">
    <property type="entry name" value="ICLR_ED"/>
    <property type="match status" value="1"/>
</dbReference>
<dbReference type="InterPro" id="IPR014757">
    <property type="entry name" value="Tscrpt_reg_IclR_C"/>
</dbReference>
<keyword evidence="2" id="KW-0238">DNA-binding</keyword>
<organism evidence="6 7">
    <name type="scientific">Peterkaempfera bronchialis</name>
    <dbReference type="NCBI Taxonomy" id="2126346"/>
    <lineage>
        <taxon>Bacteria</taxon>
        <taxon>Bacillati</taxon>
        <taxon>Actinomycetota</taxon>
        <taxon>Actinomycetes</taxon>
        <taxon>Kitasatosporales</taxon>
        <taxon>Streptomycetaceae</taxon>
        <taxon>Peterkaempfera</taxon>
    </lineage>
</organism>
<accession>A0A345SSW9</accession>
<evidence type="ECO:0000256" key="2">
    <source>
        <dbReference type="ARBA" id="ARBA00023125"/>
    </source>
</evidence>
<dbReference type="RefSeq" id="WP_111490388.1">
    <property type="nucleotide sequence ID" value="NZ_CP031264.1"/>
</dbReference>
<evidence type="ECO:0000313" key="6">
    <source>
        <dbReference type="EMBL" id="AXI76824.1"/>
    </source>
</evidence>
<dbReference type="Gene3D" id="1.10.10.10">
    <property type="entry name" value="Winged helix-like DNA-binding domain superfamily/Winged helix DNA-binding domain"/>
    <property type="match status" value="1"/>
</dbReference>
<gene>
    <name evidence="6" type="ORF">C7M71_004480</name>
</gene>